<dbReference type="FunFam" id="2.60.34.10:FF:000014">
    <property type="entry name" value="Chaperone protein DnaK HSP70"/>
    <property type="match status" value="1"/>
</dbReference>
<dbReference type="NCBIfam" id="TIGR02350">
    <property type="entry name" value="prok_dnaK"/>
    <property type="match status" value="1"/>
</dbReference>
<evidence type="ECO:0000256" key="2">
    <source>
        <dbReference type="ARBA" id="ARBA00007381"/>
    </source>
</evidence>
<keyword evidence="4 9" id="KW-0597">Phosphoprotein</keyword>
<evidence type="ECO:0000256" key="5">
    <source>
        <dbReference type="ARBA" id="ARBA00022741"/>
    </source>
</evidence>
<comment type="induction">
    <text evidence="9">By stress conditions e.g. heat shock.</text>
</comment>
<name>A0AAP5LQ85_PAEAM</name>
<organism evidence="13 14">
    <name type="scientific">Paenibacillus amylolyticus</name>
    <dbReference type="NCBI Taxonomy" id="1451"/>
    <lineage>
        <taxon>Bacteria</taxon>
        <taxon>Bacillati</taxon>
        <taxon>Bacillota</taxon>
        <taxon>Bacilli</taxon>
        <taxon>Bacillales</taxon>
        <taxon>Paenibacillaceae</taxon>
        <taxon>Paenibacillus</taxon>
    </lineage>
</organism>
<feature type="coiled-coil region" evidence="11">
    <location>
        <begin position="223"/>
        <end position="250"/>
    </location>
</feature>
<evidence type="ECO:0000256" key="4">
    <source>
        <dbReference type="ARBA" id="ARBA00022553"/>
    </source>
</evidence>
<keyword evidence="7 9" id="KW-0346">Stress response</keyword>
<evidence type="ECO:0000256" key="11">
    <source>
        <dbReference type="SAM" id="Coils"/>
    </source>
</evidence>
<dbReference type="HAMAP" id="MF_00332">
    <property type="entry name" value="DnaK"/>
    <property type="match status" value="1"/>
</dbReference>
<evidence type="ECO:0000256" key="10">
    <source>
        <dbReference type="RuleBase" id="RU003322"/>
    </source>
</evidence>
<dbReference type="Gene3D" id="1.20.1270.10">
    <property type="match status" value="1"/>
</dbReference>
<dbReference type="PANTHER" id="PTHR19375">
    <property type="entry name" value="HEAT SHOCK PROTEIN 70KDA"/>
    <property type="match status" value="1"/>
</dbReference>
<dbReference type="EMBL" id="JAVDTR010000011">
    <property type="protein sequence ID" value="MDR6725480.1"/>
    <property type="molecule type" value="Genomic_DNA"/>
</dbReference>
<comment type="function">
    <text evidence="1 9">Acts as a chaperone.</text>
</comment>
<dbReference type="FunFam" id="3.90.640.10:FF:000003">
    <property type="entry name" value="Molecular chaperone DnaK"/>
    <property type="match status" value="1"/>
</dbReference>
<dbReference type="GO" id="GO:0051082">
    <property type="term" value="F:unfolded protein binding"/>
    <property type="evidence" value="ECO:0007669"/>
    <property type="project" value="InterPro"/>
</dbReference>
<sequence length="614" mass="65824">MSKVIGIDLGTTNSCVAVMEGGEAVVIPNPEGARTTPSVVGFKKDGERVVGETAKRQAITNPDRTIISIKRHMGTSHKETIDSKDYSPQEISAIILQKLKADAEAYLGQTVTQAVITVPAYFNDSQRQATKDAGKIAGLEVLRIVNEPTAAALAYGMEKSEDQTILVYDLGGGTFDVSILELGDGFFEVKATSGDNQLGGDDFDQVIIDYLVSEFKKDQGIDLSKDKAAVQRLKDAAEKAKKELSGVLTTTISLPFITVADGVPQHLELNLSRAKFEEISASLVERTLEPTRRALSDAGMTANDIDKIVLVGGSTRIPAVQEAIKKLTGKEPHKGVNPDEVVALGAAVQAGVLTGDVKDVVLLDVTPLSLGIETAGGVFTKMIERNTTIPTSKSQVFSTYADNQPSVEIHVLQGEREMAAGNKSLGRFMLGDIPPAPRGVPQIEVSFDIDANGIVNVSATDKGTNKTQKITITSSSGLSDAEVEQMMKDAELHAEEDKKRKELVEAKNSADQLIYSVDKTIKDLGEKADAGEVEKANAAKEKLQGVVATDNLEDIKAATEELTEIVQQLSVKLYEQAQAQEQAAQGAEEQQGSAKRDNVVDADYEVVDEDKKQN</sequence>
<dbReference type="InterPro" id="IPR029047">
    <property type="entry name" value="HSP70_peptide-bd_sf"/>
</dbReference>
<dbReference type="Gene3D" id="3.90.640.10">
    <property type="entry name" value="Actin, Chain A, domain 4"/>
    <property type="match status" value="1"/>
</dbReference>
<dbReference type="Gene3D" id="3.30.420.40">
    <property type="match status" value="2"/>
</dbReference>
<comment type="caution">
    <text evidence="13">The sequence shown here is derived from an EMBL/GenBank/DDBJ whole genome shotgun (WGS) entry which is preliminary data.</text>
</comment>
<evidence type="ECO:0000313" key="13">
    <source>
        <dbReference type="EMBL" id="MDR6725480.1"/>
    </source>
</evidence>
<evidence type="ECO:0000256" key="7">
    <source>
        <dbReference type="ARBA" id="ARBA00023016"/>
    </source>
</evidence>
<dbReference type="PROSITE" id="PS00329">
    <property type="entry name" value="HSP70_2"/>
    <property type="match status" value="1"/>
</dbReference>
<evidence type="ECO:0000256" key="8">
    <source>
        <dbReference type="ARBA" id="ARBA00023186"/>
    </source>
</evidence>
<dbReference type="PROSITE" id="PS01036">
    <property type="entry name" value="HSP70_3"/>
    <property type="match status" value="1"/>
</dbReference>
<evidence type="ECO:0000256" key="3">
    <source>
        <dbReference type="ARBA" id="ARBA00014415"/>
    </source>
</evidence>
<dbReference type="InterPro" id="IPR029048">
    <property type="entry name" value="HSP70_C_sf"/>
</dbReference>
<dbReference type="AlphaFoldDB" id="A0AAP5LQ85"/>
<evidence type="ECO:0000313" key="14">
    <source>
        <dbReference type="Proteomes" id="UP001254832"/>
    </source>
</evidence>
<dbReference type="PRINTS" id="PR00301">
    <property type="entry name" value="HEATSHOCK70"/>
</dbReference>
<feature type="region of interest" description="Disordered" evidence="12">
    <location>
        <begin position="578"/>
        <end position="614"/>
    </location>
</feature>
<dbReference type="Proteomes" id="UP001254832">
    <property type="component" value="Unassembled WGS sequence"/>
</dbReference>
<evidence type="ECO:0000256" key="6">
    <source>
        <dbReference type="ARBA" id="ARBA00022840"/>
    </source>
</evidence>
<dbReference type="GO" id="GO:0140662">
    <property type="term" value="F:ATP-dependent protein folding chaperone"/>
    <property type="evidence" value="ECO:0007669"/>
    <property type="project" value="InterPro"/>
</dbReference>
<evidence type="ECO:0000256" key="1">
    <source>
        <dbReference type="ARBA" id="ARBA00002290"/>
    </source>
</evidence>
<dbReference type="Gene3D" id="2.60.34.10">
    <property type="entry name" value="Substrate Binding Domain Of DNAk, Chain A, domain 1"/>
    <property type="match status" value="1"/>
</dbReference>
<dbReference type="CDD" id="cd10234">
    <property type="entry name" value="ASKHA_NBD_HSP70_DnaK-like"/>
    <property type="match status" value="1"/>
</dbReference>
<evidence type="ECO:0000256" key="9">
    <source>
        <dbReference type="HAMAP-Rule" id="MF_00332"/>
    </source>
</evidence>
<dbReference type="Pfam" id="PF00012">
    <property type="entry name" value="HSP70"/>
    <property type="match status" value="1"/>
</dbReference>
<dbReference type="InterPro" id="IPR043129">
    <property type="entry name" value="ATPase_NBD"/>
</dbReference>
<dbReference type="RefSeq" id="WP_145045725.1">
    <property type="nucleotide sequence ID" value="NZ_JAVDTR010000011.1"/>
</dbReference>
<gene>
    <name evidence="9" type="primary">dnaK</name>
    <name evidence="13" type="ORF">J2W91_003979</name>
</gene>
<protein>
    <recommendedName>
        <fullName evidence="3 9">Chaperone protein DnaK</fullName>
    </recommendedName>
    <alternativeName>
        <fullName evidence="9">HSP70</fullName>
    </alternativeName>
    <alternativeName>
        <fullName evidence="9">Heat shock 70 kDa protein</fullName>
    </alternativeName>
    <alternativeName>
        <fullName evidence="9">Heat shock protein 70</fullName>
    </alternativeName>
</protein>
<reference evidence="13" key="1">
    <citation type="submission" date="2023-07" db="EMBL/GenBank/DDBJ databases">
        <title>Sorghum-associated microbial communities from plants grown in Nebraska, USA.</title>
        <authorList>
            <person name="Schachtman D."/>
        </authorList>
    </citation>
    <scope>NUCLEOTIDE SEQUENCE</scope>
    <source>
        <strain evidence="13">BE80</strain>
    </source>
</reference>
<keyword evidence="11" id="KW-0175">Coiled coil</keyword>
<keyword evidence="5 9" id="KW-0547">Nucleotide-binding</keyword>
<dbReference type="NCBIfam" id="NF001413">
    <property type="entry name" value="PRK00290.1"/>
    <property type="match status" value="1"/>
</dbReference>
<keyword evidence="8 9" id="KW-0143">Chaperone</keyword>
<dbReference type="InterPro" id="IPR013126">
    <property type="entry name" value="Hsp_70_fam"/>
</dbReference>
<dbReference type="SUPFAM" id="SSF53067">
    <property type="entry name" value="Actin-like ATPase domain"/>
    <property type="match status" value="2"/>
</dbReference>
<feature type="compositionally biased region" description="Low complexity" evidence="12">
    <location>
        <begin position="578"/>
        <end position="592"/>
    </location>
</feature>
<dbReference type="GO" id="GO:0005524">
    <property type="term" value="F:ATP binding"/>
    <property type="evidence" value="ECO:0007669"/>
    <property type="project" value="UniProtKB-UniRule"/>
</dbReference>
<dbReference type="SUPFAM" id="SSF100934">
    <property type="entry name" value="Heat shock protein 70kD (HSP70), C-terminal subdomain"/>
    <property type="match status" value="1"/>
</dbReference>
<dbReference type="PROSITE" id="PS00297">
    <property type="entry name" value="HSP70_1"/>
    <property type="match status" value="1"/>
</dbReference>
<dbReference type="InterPro" id="IPR012725">
    <property type="entry name" value="Chaperone_DnaK"/>
</dbReference>
<dbReference type="SUPFAM" id="SSF100920">
    <property type="entry name" value="Heat shock protein 70kD (HSP70), peptide-binding domain"/>
    <property type="match status" value="1"/>
</dbReference>
<dbReference type="InterPro" id="IPR018181">
    <property type="entry name" value="Heat_shock_70_CS"/>
</dbReference>
<dbReference type="FunFam" id="1.20.1270.10:FF:000001">
    <property type="entry name" value="Molecular chaperone DnaK"/>
    <property type="match status" value="1"/>
</dbReference>
<feature type="modified residue" description="Phosphothreonine; by autocatalysis" evidence="9">
    <location>
        <position position="174"/>
    </location>
</feature>
<accession>A0AAP5LQ85</accession>
<dbReference type="FunFam" id="3.30.420.40:FF:000071">
    <property type="entry name" value="Molecular chaperone DnaK"/>
    <property type="match status" value="1"/>
</dbReference>
<keyword evidence="6 9" id="KW-0067">ATP-binding</keyword>
<proteinExistence type="evidence at transcript level"/>
<comment type="similarity">
    <text evidence="2 9 10">Belongs to the heat shock protein 70 family.</text>
</comment>
<evidence type="ECO:0000256" key="12">
    <source>
        <dbReference type="SAM" id="MobiDB-lite"/>
    </source>
</evidence>